<accession>A0A2P7R442</accession>
<reference evidence="1 2" key="1">
    <citation type="submission" date="2018-03" db="EMBL/GenBank/DDBJ databases">
        <title>The draft genome of Zobellella taiwanensis JCM 13381.</title>
        <authorList>
            <person name="Liu L."/>
            <person name="Li L."/>
            <person name="Wang T."/>
            <person name="Zhang X."/>
            <person name="Liang L."/>
        </authorList>
    </citation>
    <scope>NUCLEOTIDE SEQUENCE [LARGE SCALE GENOMIC DNA]</scope>
    <source>
        <strain evidence="1 2">JCM 13381</strain>
    </source>
</reference>
<sequence length="77" mass="8402">MASFTVEKHKTAAGVIRYRCIVSVKKDKAIVYQESGSFGKLTTARPGQGDGRVTGFPWPERDAKDSTLIRGSGIRLC</sequence>
<comment type="caution">
    <text evidence="1">The sequence shown here is derived from an EMBL/GenBank/DDBJ whole genome shotgun (WGS) entry which is preliminary data.</text>
</comment>
<evidence type="ECO:0000313" key="1">
    <source>
        <dbReference type="EMBL" id="PSJ44992.1"/>
    </source>
</evidence>
<dbReference type="Proteomes" id="UP000242181">
    <property type="component" value="Unassembled WGS sequence"/>
</dbReference>
<gene>
    <name evidence="1" type="ORF">C7I36_05855</name>
</gene>
<evidence type="ECO:0008006" key="3">
    <source>
        <dbReference type="Google" id="ProtNLM"/>
    </source>
</evidence>
<keyword evidence="2" id="KW-1185">Reference proteome</keyword>
<protein>
    <recommendedName>
        <fullName evidence="3">Integrase</fullName>
    </recommendedName>
</protein>
<dbReference type="AlphaFoldDB" id="A0A2P7R442"/>
<proteinExistence type="predicted"/>
<evidence type="ECO:0000313" key="2">
    <source>
        <dbReference type="Proteomes" id="UP000242181"/>
    </source>
</evidence>
<name>A0A2P7R442_9GAMM</name>
<dbReference type="EMBL" id="PXYH01000006">
    <property type="protein sequence ID" value="PSJ44992.1"/>
    <property type="molecule type" value="Genomic_DNA"/>
</dbReference>
<organism evidence="1 2">
    <name type="scientific">Zobellella taiwanensis</name>
    <dbReference type="NCBI Taxonomy" id="347535"/>
    <lineage>
        <taxon>Bacteria</taxon>
        <taxon>Pseudomonadati</taxon>
        <taxon>Pseudomonadota</taxon>
        <taxon>Gammaproteobacteria</taxon>
        <taxon>Aeromonadales</taxon>
        <taxon>Aeromonadaceae</taxon>
        <taxon>Zobellella</taxon>
    </lineage>
</organism>